<evidence type="ECO:0000313" key="2">
    <source>
        <dbReference type="EMBL" id="GEN89793.1"/>
    </source>
</evidence>
<comment type="caution">
    <text evidence="2">The sequence shown here is derived from an EMBL/GenBank/DDBJ whole genome shotgun (WGS) entry which is preliminary data.</text>
</comment>
<dbReference type="AlphaFoldDB" id="A0A511ZQR3"/>
<evidence type="ECO:0000256" key="1">
    <source>
        <dbReference type="SAM" id="MobiDB-lite"/>
    </source>
</evidence>
<name>A0A511ZQR3_9BACI</name>
<organism evidence="2 3">
    <name type="scientific">Oceanobacillus sojae</name>
    <dbReference type="NCBI Taxonomy" id="582851"/>
    <lineage>
        <taxon>Bacteria</taxon>
        <taxon>Bacillati</taxon>
        <taxon>Bacillota</taxon>
        <taxon>Bacilli</taxon>
        <taxon>Bacillales</taxon>
        <taxon>Bacillaceae</taxon>
        <taxon>Oceanobacillus</taxon>
    </lineage>
</organism>
<sequence length="673" mass="77409">MNIEILQNDRMAQNGHSILRSLQNDSLHPLDLLVREFTQNSLDACIDQTEGIKINVDTGLFIKDNLLKEINGFNCQFAELYNKNEYKYLSLSDKKTSGLTGEIIFDEIDNDQLGNLTKLVYLLGANQEKKGAGGSWGLGKTIYFRLGIGLVIYYSRIKNKNNKYEERLVAHMVEDQKSKKDYALEKGRGIAFWGEKYNDINTKPITDANYIRDFLYIFNLQPYKEDETGTRIIIPFVDDKTLMSNLEGKTKLIFNKYGHFSIESYLENAFKRWYVSKLDNHRNQVNNPIELSINNNLVQCNSFENVYKILQDLYVAGNKSFSSKTNKIKGELSKTDINLKRIDIRQAGMVPSGNLVYTIVPEDKSETKFKAPSRELLGFYSENEEDENLESKNILFTYLRTPGMAIRYEDFGQWTKNIELPNKDERLIGMFVPNSSAVLKDTRHNLDIDTMEDYLRRCERADHSEWVDVTLPNVQLTVVKRIKNQVNAFLKKEISSSELKGTTGSSTIGRVIGNRFMPPMTTGKSPKRSENNNHSKRIHHTAEKLNFNIKEVKQIDNLLEIIFDITSNIQTKAKFDASIFLEIESEINKVSCESWEKDLEKKFPFEINEFDVEGEQNITALKSTKYNSVYGFKIKDLLINHSITGNLTVKFLNDGFRPSIGFEGIKQKGNIYE</sequence>
<proteinExistence type="predicted"/>
<dbReference type="OrthoDB" id="1395829at2"/>
<feature type="region of interest" description="Disordered" evidence="1">
    <location>
        <begin position="510"/>
        <end position="535"/>
    </location>
</feature>
<keyword evidence="3" id="KW-1185">Reference proteome</keyword>
<evidence type="ECO:0000313" key="3">
    <source>
        <dbReference type="Proteomes" id="UP000321558"/>
    </source>
</evidence>
<dbReference type="RefSeq" id="WP_147212667.1">
    <property type="nucleotide sequence ID" value="NZ_BJYM01000029.1"/>
</dbReference>
<accession>A0A511ZQR3</accession>
<dbReference type="Proteomes" id="UP000321558">
    <property type="component" value="Unassembled WGS sequence"/>
</dbReference>
<reference evidence="2 3" key="1">
    <citation type="submission" date="2019-07" db="EMBL/GenBank/DDBJ databases">
        <title>Whole genome shotgun sequence of Oceanobacillus sojae NBRC 105379.</title>
        <authorList>
            <person name="Hosoyama A."/>
            <person name="Uohara A."/>
            <person name="Ohji S."/>
            <person name="Ichikawa N."/>
        </authorList>
    </citation>
    <scope>NUCLEOTIDE SEQUENCE [LARGE SCALE GENOMIC DNA]</scope>
    <source>
        <strain evidence="2 3">NBRC 105379</strain>
    </source>
</reference>
<protein>
    <submittedName>
        <fullName evidence="2">Uncharacterized protein</fullName>
    </submittedName>
</protein>
<dbReference type="EMBL" id="BJYM01000029">
    <property type="protein sequence ID" value="GEN89793.1"/>
    <property type="molecule type" value="Genomic_DNA"/>
</dbReference>
<gene>
    <name evidence="2" type="ORF">OSO01_45320</name>
</gene>